<evidence type="ECO:0000313" key="1">
    <source>
        <dbReference type="EMBL" id="DAD79953.1"/>
    </source>
</evidence>
<proteinExistence type="predicted"/>
<name>A0A8S5MC85_9CAUD</name>
<accession>A0A8S5MC85</accession>
<organism evidence="1">
    <name type="scientific">Siphoviridae sp. ctDyb2</name>
    <dbReference type="NCBI Taxonomy" id="2826201"/>
    <lineage>
        <taxon>Viruses</taxon>
        <taxon>Duplodnaviria</taxon>
        <taxon>Heunggongvirae</taxon>
        <taxon>Uroviricota</taxon>
        <taxon>Caudoviricetes</taxon>
    </lineage>
</organism>
<protein>
    <submittedName>
        <fullName evidence="1">Uncharacterized protein</fullName>
    </submittedName>
</protein>
<dbReference type="EMBL" id="BK014875">
    <property type="protein sequence ID" value="DAD79953.1"/>
    <property type="molecule type" value="Genomic_DNA"/>
</dbReference>
<reference evidence="1" key="1">
    <citation type="journal article" date="2021" name="Proc. Natl. Acad. Sci. U.S.A.">
        <title>A Catalog of Tens of Thousands of Viruses from Human Metagenomes Reveals Hidden Associations with Chronic Diseases.</title>
        <authorList>
            <person name="Tisza M.J."/>
            <person name="Buck C.B."/>
        </authorList>
    </citation>
    <scope>NUCLEOTIDE SEQUENCE</scope>
    <source>
        <strain evidence="1">CtDyb2</strain>
    </source>
</reference>
<sequence>MGDYAVLTPTSSFHVQVLSTSLDSISSWFPTNSPWPGYPCHVSGPIRPRYHQTSQGAVSDPIHTALSSFLSLAGSFRLTLTNLAGWWPLVNTLLVLASMLPCRYHLVKSLPLLNSPVRGVG</sequence>